<dbReference type="AlphaFoldDB" id="A0A8B7XI59"/>
<dbReference type="CDD" id="cd00117">
    <property type="entry name" value="TFP"/>
    <property type="match status" value="1"/>
</dbReference>
<dbReference type="OrthoDB" id="10011411at2759"/>
<dbReference type="GeneID" id="110973398"/>
<dbReference type="Proteomes" id="UP000694845">
    <property type="component" value="Unplaced"/>
</dbReference>
<dbReference type="RefSeq" id="XP_022079906.1">
    <property type="nucleotide sequence ID" value="XM_022224214.1"/>
</dbReference>
<evidence type="ECO:0000313" key="2">
    <source>
        <dbReference type="RefSeq" id="XP_022079906.1"/>
    </source>
</evidence>
<protein>
    <submittedName>
        <fullName evidence="2">Uncharacterized protein LOC110973398 isoform X1</fullName>
    </submittedName>
</protein>
<sequence length="196" mass="21386">MFSCDRVVHANGRGAKGRSAAYQLASSLIYRDTDKQVTFLAAIFSLALLVVRASCQAATGDMVAYLECYRCTAYEFEENFWSKLSQCQSGQVEETVQCPYSITREEQGVDKTHELHPSCTIVEQKAAGVITSYSRGCKYFVNCTEVDMCGESTEATGVCISCCDSDLCNGAPLSVLSRLQVLGTSAAMLVAWMLSR</sequence>
<gene>
    <name evidence="2" type="primary">LOC110973398</name>
</gene>
<name>A0A8B7XI59_ACAPL</name>
<evidence type="ECO:0000313" key="1">
    <source>
        <dbReference type="Proteomes" id="UP000694845"/>
    </source>
</evidence>
<accession>A0A8B7XI59</accession>
<dbReference type="KEGG" id="aplc:110973398"/>
<reference evidence="2" key="1">
    <citation type="submission" date="2025-08" db="UniProtKB">
        <authorList>
            <consortium name="RefSeq"/>
        </authorList>
    </citation>
    <scope>IDENTIFICATION</scope>
</reference>
<keyword evidence="1" id="KW-1185">Reference proteome</keyword>
<organism evidence="1 2">
    <name type="scientific">Acanthaster planci</name>
    <name type="common">Crown-of-thorns starfish</name>
    <dbReference type="NCBI Taxonomy" id="133434"/>
    <lineage>
        <taxon>Eukaryota</taxon>
        <taxon>Metazoa</taxon>
        <taxon>Echinodermata</taxon>
        <taxon>Eleutherozoa</taxon>
        <taxon>Asterozoa</taxon>
        <taxon>Asteroidea</taxon>
        <taxon>Valvatacea</taxon>
        <taxon>Valvatida</taxon>
        <taxon>Acanthasteridae</taxon>
        <taxon>Acanthaster</taxon>
    </lineage>
</organism>
<proteinExistence type="predicted"/>